<dbReference type="EMBL" id="BOOU01000054">
    <property type="protein sequence ID" value="GII79035.1"/>
    <property type="molecule type" value="Genomic_DNA"/>
</dbReference>
<gene>
    <name evidence="2" type="ORF">Sru01_40170</name>
</gene>
<dbReference type="InterPro" id="IPR011042">
    <property type="entry name" value="6-blade_b-propeller_TolB-like"/>
</dbReference>
<evidence type="ECO:0000256" key="1">
    <source>
        <dbReference type="SAM" id="Phobius"/>
    </source>
</evidence>
<keyword evidence="1" id="KW-0812">Transmembrane</keyword>
<dbReference type="RefSeq" id="WP_203988751.1">
    <property type="nucleotide sequence ID" value="NZ_BOOU01000054.1"/>
</dbReference>
<protein>
    <submittedName>
        <fullName evidence="2">Uncharacterized protein</fullName>
    </submittedName>
</protein>
<name>A0A919V658_9ACTN</name>
<reference evidence="2" key="1">
    <citation type="submission" date="2021-01" db="EMBL/GenBank/DDBJ databases">
        <title>Whole genome shotgun sequence of Sphaerisporangium rufum NBRC 109079.</title>
        <authorList>
            <person name="Komaki H."/>
            <person name="Tamura T."/>
        </authorList>
    </citation>
    <scope>NUCLEOTIDE SEQUENCE</scope>
    <source>
        <strain evidence="2">NBRC 109079</strain>
    </source>
</reference>
<comment type="caution">
    <text evidence="2">The sequence shown here is derived from an EMBL/GenBank/DDBJ whole genome shotgun (WGS) entry which is preliminary data.</text>
</comment>
<keyword evidence="3" id="KW-1185">Reference proteome</keyword>
<dbReference type="Proteomes" id="UP000655287">
    <property type="component" value="Unassembled WGS sequence"/>
</dbReference>
<keyword evidence="1" id="KW-1133">Transmembrane helix</keyword>
<feature type="transmembrane region" description="Helical" evidence="1">
    <location>
        <begin position="43"/>
        <end position="65"/>
    </location>
</feature>
<sequence>MSRRTEADLTEVLHRVADSAPEPAGLFAELARRRRRRRARRRTTLAVAAAVAAVAVAAPAAIHAVGDRFTVMVRPDLASGSPPPVPAPRRVDARPAEELWPGAIRTVPATAADGRPYRIMAVLDRTRVLLGVESSLDRMDRLEVYDSASGVRTEFARLSSPGIRRSFTGVVAGERHIAWRSEFTYDRRRRTELWAMPRDGGRQRPVAVLTGKDQDVERLQEAGDHLVWSTRSGGVYRVPLGGGTPERLAGTDGLHLTTWPWAADVATPSLGDENQTLLVDLASGTRRALRPRPGVTGLRCSPDRCLGRAGGRIVIGRPDDPELKPLTEPTLERGVELGQGRFLLVSDLVETAGGERFSGLVYDLATGDVAGVGSVVGTLQTGLTGVAITSPPDGTFAGWRAGPLQSNEICRPAPEGKETNPEDVRGGAAGGMCHVEITGPAKEFRLLDLTAMSPPPPR</sequence>
<evidence type="ECO:0000313" key="3">
    <source>
        <dbReference type="Proteomes" id="UP000655287"/>
    </source>
</evidence>
<keyword evidence="1" id="KW-0472">Membrane</keyword>
<dbReference type="AlphaFoldDB" id="A0A919V658"/>
<dbReference type="SUPFAM" id="SSF69304">
    <property type="entry name" value="Tricorn protease N-terminal domain"/>
    <property type="match status" value="1"/>
</dbReference>
<organism evidence="2 3">
    <name type="scientific">Sphaerisporangium rufum</name>
    <dbReference type="NCBI Taxonomy" id="1381558"/>
    <lineage>
        <taxon>Bacteria</taxon>
        <taxon>Bacillati</taxon>
        <taxon>Actinomycetota</taxon>
        <taxon>Actinomycetes</taxon>
        <taxon>Streptosporangiales</taxon>
        <taxon>Streptosporangiaceae</taxon>
        <taxon>Sphaerisporangium</taxon>
    </lineage>
</organism>
<accession>A0A919V658</accession>
<dbReference type="Gene3D" id="2.120.10.30">
    <property type="entry name" value="TolB, C-terminal domain"/>
    <property type="match status" value="1"/>
</dbReference>
<evidence type="ECO:0000313" key="2">
    <source>
        <dbReference type="EMBL" id="GII79035.1"/>
    </source>
</evidence>
<proteinExistence type="predicted"/>